<dbReference type="AlphaFoldDB" id="A0A2T0A2I8"/>
<accession>A0A2T0A2I8</accession>
<organism evidence="2 3">
    <name type="scientific">Rhodotorula toruloides</name>
    <name type="common">Yeast</name>
    <name type="synonym">Rhodosporidium toruloides</name>
    <dbReference type="NCBI Taxonomy" id="5286"/>
    <lineage>
        <taxon>Eukaryota</taxon>
        <taxon>Fungi</taxon>
        <taxon>Dikarya</taxon>
        <taxon>Basidiomycota</taxon>
        <taxon>Pucciniomycotina</taxon>
        <taxon>Microbotryomycetes</taxon>
        <taxon>Sporidiobolales</taxon>
        <taxon>Sporidiobolaceae</taxon>
        <taxon>Rhodotorula</taxon>
    </lineage>
</organism>
<dbReference type="Proteomes" id="UP000239560">
    <property type="component" value="Unassembled WGS sequence"/>
</dbReference>
<feature type="compositionally biased region" description="Low complexity" evidence="1">
    <location>
        <begin position="262"/>
        <end position="287"/>
    </location>
</feature>
<feature type="region of interest" description="Disordered" evidence="1">
    <location>
        <begin position="262"/>
        <end position="321"/>
    </location>
</feature>
<sequence>MLRDELLALKSVTAAPVDPHTDLTTLPAAHLAVLALRADLDVLLRQRAYHAFLVKAAEEDGCGGVRADFLSTPLPQPYADSLHRLTLSQLLSVQFRPDCDSDALATQAYSVFLAKLDLEIVQLPLDFPLRKYTMSWDGGEREDEGELMLRLEESGMKVFEGEEVLFSLEPERVLSFRVEQSDATEAPETATILVLRLSQVDLGLYISIRDLEVRLVLETANLDGGAGERLMKMFASWAAAEKADFPVEDEDNIELKIDVEADPAAPSTASSASPDLAAQDSPATPATSLPPPSPVSEKVSNKPPRKRVKRSDEDEERGAVEQPWQYLGERSVHVTWHPGLYTRQFALLRAIAPRVVEDLLDPPCFTTEELALLSLATDPKTLAKLPFPPESVSQRYRHKWEERLALERIYQEREHINVDQTRLVLLTSNFPSLRLYAQVLSKVVKARDMLTKAYDTVLHARLYPRLKDRTTYDPIERIVVLVERLRDDVHYRNTLFSTSNVSLVTNSPLSDVDIGKGPARRYEAELKLIVEYEKESLKIAREKVESLRVEMWHRK</sequence>
<gene>
    <name evidence="2" type="ORF">AAT19DRAFT_9566</name>
</gene>
<dbReference type="EMBL" id="LCTV02000010">
    <property type="protein sequence ID" value="PRQ72227.1"/>
    <property type="molecule type" value="Genomic_DNA"/>
</dbReference>
<name>A0A2T0A2I8_RHOTO</name>
<evidence type="ECO:0000256" key="1">
    <source>
        <dbReference type="SAM" id="MobiDB-lite"/>
    </source>
</evidence>
<protein>
    <submittedName>
        <fullName evidence="2">Uncharacterized protein</fullName>
    </submittedName>
</protein>
<evidence type="ECO:0000313" key="2">
    <source>
        <dbReference type="EMBL" id="PRQ72227.1"/>
    </source>
</evidence>
<dbReference type="OrthoDB" id="2523494at2759"/>
<comment type="caution">
    <text evidence="2">The sequence shown here is derived from an EMBL/GenBank/DDBJ whole genome shotgun (WGS) entry which is preliminary data.</text>
</comment>
<evidence type="ECO:0000313" key="3">
    <source>
        <dbReference type="Proteomes" id="UP000239560"/>
    </source>
</evidence>
<reference evidence="2 3" key="1">
    <citation type="journal article" date="2018" name="Elife">
        <title>Functional genomics of lipid metabolism in the oleaginous yeast Rhodosporidium toruloides.</title>
        <authorList>
            <person name="Coradetti S.T."/>
            <person name="Pinel D."/>
            <person name="Geiselman G."/>
            <person name="Ito M."/>
            <person name="Mondo S."/>
            <person name="Reilly M.C."/>
            <person name="Cheng Y.F."/>
            <person name="Bauer S."/>
            <person name="Grigoriev I."/>
            <person name="Gladden J.M."/>
            <person name="Simmons B.A."/>
            <person name="Brem R."/>
            <person name="Arkin A.P."/>
            <person name="Skerker J.M."/>
        </authorList>
    </citation>
    <scope>NUCLEOTIDE SEQUENCE [LARGE SCALE GENOMIC DNA]</scope>
    <source>
        <strain evidence="2 3">NBRC 0880</strain>
    </source>
</reference>
<proteinExistence type="predicted"/>